<feature type="compositionally biased region" description="Polar residues" evidence="1">
    <location>
        <begin position="15"/>
        <end position="25"/>
    </location>
</feature>
<name>A0AAE7NZA5_9BRAD</name>
<evidence type="ECO:0000256" key="1">
    <source>
        <dbReference type="SAM" id="MobiDB-lite"/>
    </source>
</evidence>
<dbReference type="EMBL" id="CP030050">
    <property type="protein sequence ID" value="QOZ71719.1"/>
    <property type="molecule type" value="Genomic_DNA"/>
</dbReference>
<reference evidence="2 3" key="1">
    <citation type="submission" date="2018-06" db="EMBL/GenBank/DDBJ databases">
        <title>Comparative genomics of Bradyrhizobium nodulating Arachidis hypogaea.</title>
        <authorList>
            <person name="Li Y."/>
        </authorList>
    </citation>
    <scope>NUCLEOTIDE SEQUENCE [LARGE SCALE GENOMIC DNA]</scope>
    <source>
        <strain evidence="2 3">CCBAU 051107</strain>
    </source>
</reference>
<accession>A0AAE7NZA5</accession>
<protein>
    <submittedName>
        <fullName evidence="2">Uncharacterized protein</fullName>
    </submittedName>
</protein>
<organism evidence="2 3">
    <name type="scientific">Bradyrhizobium arachidis</name>
    <dbReference type="NCBI Taxonomy" id="858423"/>
    <lineage>
        <taxon>Bacteria</taxon>
        <taxon>Pseudomonadati</taxon>
        <taxon>Pseudomonadota</taxon>
        <taxon>Alphaproteobacteria</taxon>
        <taxon>Hyphomicrobiales</taxon>
        <taxon>Nitrobacteraceae</taxon>
        <taxon>Bradyrhizobium</taxon>
    </lineage>
</organism>
<proteinExistence type="predicted"/>
<feature type="region of interest" description="Disordered" evidence="1">
    <location>
        <begin position="15"/>
        <end position="47"/>
    </location>
</feature>
<evidence type="ECO:0000313" key="3">
    <source>
        <dbReference type="Proteomes" id="UP000594015"/>
    </source>
</evidence>
<sequence>MMSVVVKLVSNPLGSNGISSGPTMLQTGQGAPAPPQPQGFGRSHGRSGWLKQLADQLPGRLTAQPLNWRSA</sequence>
<dbReference type="AlphaFoldDB" id="A0AAE7NZA5"/>
<dbReference type="Proteomes" id="UP000594015">
    <property type="component" value="Chromosome"/>
</dbReference>
<gene>
    <name evidence="2" type="ORF">WN72_39570</name>
</gene>
<evidence type="ECO:0000313" key="2">
    <source>
        <dbReference type="EMBL" id="QOZ71719.1"/>
    </source>
</evidence>
<dbReference type="KEGG" id="barh:WN72_39570"/>
<dbReference type="RefSeq" id="WP_092219856.1">
    <property type="nucleotide sequence ID" value="NZ_CP030050.1"/>
</dbReference>